<dbReference type="RefSeq" id="WP_182183265.1">
    <property type="nucleotide sequence ID" value="NZ_CP050530.1"/>
</dbReference>
<evidence type="ECO:0000313" key="3">
    <source>
        <dbReference type="Proteomes" id="UP000515596"/>
    </source>
</evidence>
<feature type="transmembrane region" description="Helical" evidence="1">
    <location>
        <begin position="26"/>
        <end position="47"/>
    </location>
</feature>
<keyword evidence="1" id="KW-1133">Transmembrane helix</keyword>
<name>A0A7G5CDW6_WOLPI</name>
<keyword evidence="1" id="KW-0812">Transmembrane</keyword>
<keyword evidence="1" id="KW-0472">Membrane</keyword>
<gene>
    <name evidence="2" type="ORF">HC356_05405</name>
</gene>
<protein>
    <submittedName>
        <fullName evidence="2">Uncharacterized protein</fullName>
    </submittedName>
</protein>
<organism evidence="2 3">
    <name type="scientific">Wolbachia pipientis</name>
    <dbReference type="NCBI Taxonomy" id="955"/>
    <lineage>
        <taxon>Bacteria</taxon>
        <taxon>Pseudomonadati</taxon>
        <taxon>Pseudomonadota</taxon>
        <taxon>Alphaproteobacteria</taxon>
        <taxon>Rickettsiales</taxon>
        <taxon>Anaplasmataceae</taxon>
        <taxon>Wolbachieae</taxon>
        <taxon>Wolbachia</taxon>
    </lineage>
</organism>
<dbReference type="Proteomes" id="UP000515596">
    <property type="component" value="Chromosome"/>
</dbReference>
<accession>A0A7G5CDW6</accession>
<sequence length="127" mass="13383">MTTDKDQTIWKWENTAHITKMSIEGLVAVASLAGAITAILIATKVIAGPASLALVASPAGIAVLFIAAIYSAAAAYVSYQQMNAIGEKGPVGDKGPDGTIDKEVLKTMIQEPEVMQIFTDKFQEKTA</sequence>
<reference evidence="2 3" key="1">
    <citation type="journal article" date="2020" name="Mol. Biol. Evol.">
        <title>Life and death of selfish genes: comparative genomics reveals the dynamic evolution of cytoplasmic incompatibility.</title>
        <authorList>
            <person name="Martinez J."/>
            <person name="Klasson L."/>
            <person name="Welch J."/>
            <person name="Jiggins F.M."/>
        </authorList>
    </citation>
    <scope>NUCLEOTIDE SEQUENCE [LARGE SCALE GENOMIC DNA]</scope>
    <source>
        <strain evidence="2">WNik</strain>
    </source>
</reference>
<evidence type="ECO:0000313" key="2">
    <source>
        <dbReference type="EMBL" id="QMV47400.1"/>
    </source>
</evidence>
<dbReference type="EMBL" id="CP050530">
    <property type="protein sequence ID" value="QMV47400.1"/>
    <property type="molecule type" value="Genomic_DNA"/>
</dbReference>
<dbReference type="AlphaFoldDB" id="A0A7G5CDW6"/>
<feature type="transmembrane region" description="Helical" evidence="1">
    <location>
        <begin position="59"/>
        <end position="79"/>
    </location>
</feature>
<evidence type="ECO:0000256" key="1">
    <source>
        <dbReference type="SAM" id="Phobius"/>
    </source>
</evidence>
<proteinExistence type="predicted"/>